<comment type="function">
    <text evidence="9">Structural component of the gap junctions.</text>
</comment>
<comment type="similarity">
    <text evidence="9">Belongs to the pannexin family.</text>
</comment>
<reference evidence="12" key="1">
    <citation type="submission" date="2016-06" db="UniProtKB">
        <authorList>
            <consortium name="WormBaseParasite"/>
        </authorList>
    </citation>
    <scope>IDENTIFICATION</scope>
</reference>
<organism evidence="12">
    <name type="scientific">Schistosoma curassoni</name>
    <dbReference type="NCBI Taxonomy" id="6186"/>
    <lineage>
        <taxon>Eukaryota</taxon>
        <taxon>Metazoa</taxon>
        <taxon>Spiralia</taxon>
        <taxon>Lophotrochozoa</taxon>
        <taxon>Platyhelminthes</taxon>
        <taxon>Trematoda</taxon>
        <taxon>Digenea</taxon>
        <taxon>Strigeidida</taxon>
        <taxon>Schistosomatoidea</taxon>
        <taxon>Schistosomatidae</taxon>
        <taxon>Schistosoma</taxon>
    </lineage>
</organism>
<feature type="transmembrane region" description="Helical" evidence="9">
    <location>
        <begin position="221"/>
        <end position="243"/>
    </location>
</feature>
<keyword evidence="8 9" id="KW-0407">Ion channel</keyword>
<name>A0A183K315_9TREM</name>
<evidence type="ECO:0000256" key="8">
    <source>
        <dbReference type="ARBA" id="ARBA00023303"/>
    </source>
</evidence>
<evidence type="ECO:0000256" key="5">
    <source>
        <dbReference type="ARBA" id="ARBA00022989"/>
    </source>
</evidence>
<proteinExistence type="inferred from homology"/>
<dbReference type="GO" id="GO:0005243">
    <property type="term" value="F:gap junction channel activity"/>
    <property type="evidence" value="ECO:0007669"/>
    <property type="project" value="TreeGrafter"/>
</dbReference>
<keyword evidence="5 9" id="KW-1133">Transmembrane helix</keyword>
<keyword evidence="6 9" id="KW-0406">Ion transport</keyword>
<evidence type="ECO:0000313" key="11">
    <source>
        <dbReference type="Proteomes" id="UP000279833"/>
    </source>
</evidence>
<comment type="subcellular location">
    <subcellularLocation>
        <location evidence="1 9">Cell membrane</location>
        <topology evidence="1 9">Multi-pass membrane protein</topology>
    </subcellularLocation>
</comment>
<dbReference type="PROSITE" id="PS51013">
    <property type="entry name" value="PANNEXIN"/>
    <property type="match status" value="1"/>
</dbReference>
<keyword evidence="3" id="KW-1003">Cell membrane</keyword>
<evidence type="ECO:0000256" key="9">
    <source>
        <dbReference type="RuleBase" id="RU010713"/>
    </source>
</evidence>
<feature type="transmembrane region" description="Helical" evidence="9">
    <location>
        <begin position="143"/>
        <end position="164"/>
    </location>
</feature>
<feature type="transmembrane region" description="Helical" evidence="9">
    <location>
        <begin position="445"/>
        <end position="469"/>
    </location>
</feature>
<comment type="caution">
    <text evidence="9">Lacks conserved residue(s) required for the propagation of feature annotation.</text>
</comment>
<protein>
    <recommendedName>
        <fullName evidence="9">Innexin</fullName>
    </recommendedName>
</protein>
<dbReference type="GO" id="GO:0005886">
    <property type="term" value="C:plasma membrane"/>
    <property type="evidence" value="ECO:0007669"/>
    <property type="project" value="UniProtKB-SubCell"/>
</dbReference>
<evidence type="ECO:0000256" key="4">
    <source>
        <dbReference type="ARBA" id="ARBA00022692"/>
    </source>
</evidence>
<evidence type="ECO:0000256" key="6">
    <source>
        <dbReference type="ARBA" id="ARBA00023065"/>
    </source>
</evidence>
<dbReference type="EMBL" id="UZAK01033196">
    <property type="protein sequence ID" value="VDP35356.1"/>
    <property type="molecule type" value="Genomic_DNA"/>
</dbReference>
<dbReference type="InterPro" id="IPR000990">
    <property type="entry name" value="Innexin"/>
</dbReference>
<evidence type="ECO:0000256" key="2">
    <source>
        <dbReference type="ARBA" id="ARBA00022448"/>
    </source>
</evidence>
<feature type="transmembrane region" description="Helical" evidence="9">
    <location>
        <begin position="324"/>
        <end position="345"/>
    </location>
</feature>
<dbReference type="PRINTS" id="PR01262">
    <property type="entry name" value="INNEXIN"/>
</dbReference>
<dbReference type="WBParaSite" id="SCUD_0000938001-mRNA-1">
    <property type="protein sequence ID" value="SCUD_0000938001-mRNA-1"/>
    <property type="gene ID" value="SCUD_0000938001"/>
</dbReference>
<dbReference type="PANTHER" id="PTHR11893:SF36">
    <property type="entry name" value="INNEXIN-5"/>
    <property type="match status" value="1"/>
</dbReference>
<keyword evidence="11" id="KW-1185">Reference proteome</keyword>
<evidence type="ECO:0000256" key="1">
    <source>
        <dbReference type="ARBA" id="ARBA00004651"/>
    </source>
</evidence>
<feature type="transmembrane region" description="Helical" evidence="9">
    <location>
        <begin position="28"/>
        <end position="45"/>
    </location>
</feature>
<reference evidence="10 11" key="2">
    <citation type="submission" date="2018-11" db="EMBL/GenBank/DDBJ databases">
        <authorList>
            <consortium name="Pathogen Informatics"/>
        </authorList>
    </citation>
    <scope>NUCLEOTIDE SEQUENCE [LARGE SCALE GENOMIC DNA]</scope>
    <source>
        <strain evidence="10">Dakar</strain>
        <strain evidence="11">Dakar, Senegal</strain>
    </source>
</reference>
<accession>A0A183K315</accession>
<keyword evidence="7 9" id="KW-0472">Membrane</keyword>
<dbReference type="Pfam" id="PF00876">
    <property type="entry name" value="Innexin"/>
    <property type="match status" value="3"/>
</dbReference>
<gene>
    <name evidence="9" type="primary">inx</name>
    <name evidence="10" type="ORF">SCUD_LOCUS9380</name>
</gene>
<dbReference type="STRING" id="6186.A0A183K315"/>
<dbReference type="AlphaFoldDB" id="A0A183K315"/>
<evidence type="ECO:0000313" key="12">
    <source>
        <dbReference type="WBParaSite" id="SCUD_0000938001-mRNA-1"/>
    </source>
</evidence>
<evidence type="ECO:0000256" key="7">
    <source>
        <dbReference type="ARBA" id="ARBA00023136"/>
    </source>
</evidence>
<evidence type="ECO:0000256" key="3">
    <source>
        <dbReference type="ARBA" id="ARBA00022475"/>
    </source>
</evidence>
<sequence>MVAKDFIELFAKFNYANRVAVEDFSDRLSLFTVVLFLIACIIVSAKQYFLNSISCYIPVKPTGENYNSYLTDYCWVHGTIPLRPDEPMPTTPKEWEQYDQLRRISMFNLIRCRLSMVAKDFIEFFSKYSYGNRVAVEDFSDRLNLFTVVLFLLSCIIVSTKQYFMSSISCYVPVKPTGDNFNAYLTDYCWVHGTIPLRPDEKLPVNREEWDEYDRLRRITYYQWVPFVLGLQCIFFYIPHIAWQAVCAHRSGGDLFALVKAAADAAISERGSRKSQVKRVAEFLEDMIDGHKDCRHGRRMNLTRRAYDMCGICVVSKRLGTCLVFSYLCVKLITIINAIMQVYLIQRFLGFYADGSAGQKSMQLGKPYEASSAVAAMSNQENEDLDGFGFGLTVANHIRAGRDWPETILFPRVAYCRVPGIRLVGAENAYTAQCALPINMLNEKIYIFFWFWICFLIAASIFSLILWLVRMIIAPRRKDFIKRFLRIKGIRSRTGQEITRADLDEFIDDYLRRDGVFLVRMLAINAGDVITSEIVMALYEHYIDNVYSVDNTPQKSLEKEPLKDGSGIPSNYV</sequence>
<keyword evidence="2 9" id="KW-0813">Transport</keyword>
<dbReference type="PANTHER" id="PTHR11893">
    <property type="entry name" value="INNEXIN"/>
    <property type="match status" value="1"/>
</dbReference>
<evidence type="ECO:0000313" key="10">
    <source>
        <dbReference type="EMBL" id="VDP35356.1"/>
    </source>
</evidence>
<dbReference type="Proteomes" id="UP000279833">
    <property type="component" value="Unassembled WGS sequence"/>
</dbReference>
<dbReference type="GO" id="GO:0034220">
    <property type="term" value="P:monoatomic ion transmembrane transport"/>
    <property type="evidence" value="ECO:0007669"/>
    <property type="project" value="UniProtKB-KW"/>
</dbReference>
<keyword evidence="4 9" id="KW-0812">Transmembrane</keyword>
<dbReference type="GO" id="GO:0005921">
    <property type="term" value="C:gap junction"/>
    <property type="evidence" value="ECO:0007669"/>
    <property type="project" value="UniProtKB-UniRule"/>
</dbReference>